<organism evidence="1 2">
    <name type="scientific">Anaerostipes hadrus</name>
    <dbReference type="NCBI Taxonomy" id="649756"/>
    <lineage>
        <taxon>Bacteria</taxon>
        <taxon>Bacillati</taxon>
        <taxon>Bacillota</taxon>
        <taxon>Clostridia</taxon>
        <taxon>Lachnospirales</taxon>
        <taxon>Lachnospiraceae</taxon>
        <taxon>Anaerostipes</taxon>
    </lineage>
</organism>
<dbReference type="GeneID" id="92741317"/>
<dbReference type="AlphaFoldDB" id="A0AAQ3GNR8"/>
<name>A0AAQ3GNR8_ANAHA</name>
<dbReference type="RefSeq" id="WP_306856136.1">
    <property type="nucleotide sequence ID" value="NZ_CP132968.1"/>
</dbReference>
<reference evidence="1" key="1">
    <citation type="submission" date="2023-08" db="EMBL/GenBank/DDBJ databases">
        <title>Complete Genome Sequences of butyrate producing Anaerostipes hadrus strains BA1 and GIF7 isolated from the terminal ileum of a healthy lean male.</title>
        <authorList>
            <person name="Low A."/>
            <person name="Sheludchenko M."/>
            <person name="Cheng H.E."/>
            <person name="Koh X.Q."/>
            <person name="Lee J."/>
        </authorList>
    </citation>
    <scope>NUCLEOTIDE SEQUENCE</scope>
    <source>
        <strain evidence="1">BA1</strain>
    </source>
</reference>
<evidence type="ECO:0000313" key="1">
    <source>
        <dbReference type="EMBL" id="WMD15314.1"/>
    </source>
</evidence>
<proteinExistence type="predicted"/>
<accession>A0AAQ3GNR8</accession>
<dbReference type="Proteomes" id="UP001243496">
    <property type="component" value="Chromosome"/>
</dbReference>
<evidence type="ECO:0008006" key="3">
    <source>
        <dbReference type="Google" id="ProtNLM"/>
    </source>
</evidence>
<protein>
    <recommendedName>
        <fullName evidence="3">rRNA biogenesis protein rrp5</fullName>
    </recommendedName>
</protein>
<gene>
    <name evidence="1" type="ORF">RBI15_07950</name>
</gene>
<evidence type="ECO:0000313" key="2">
    <source>
        <dbReference type="Proteomes" id="UP001243496"/>
    </source>
</evidence>
<dbReference type="EMBL" id="CP132968">
    <property type="protein sequence ID" value="WMD15314.1"/>
    <property type="molecule type" value="Genomic_DNA"/>
</dbReference>
<sequence length="109" mass="12281">MGRMKELAEQVAELKRCGEILIDISENLTQMFSAADVKKPVKEEPKEPAAPKEEKKVYSFEEVRAVLVAKSRDGHTDEVKAVISSFGVEKLSDIDPSKYEELLQKMEVI</sequence>